<organism evidence="1 2">
    <name type="scientific">Asticcacaulis biprosthecium C19</name>
    <dbReference type="NCBI Taxonomy" id="715226"/>
    <lineage>
        <taxon>Bacteria</taxon>
        <taxon>Pseudomonadati</taxon>
        <taxon>Pseudomonadota</taxon>
        <taxon>Alphaproteobacteria</taxon>
        <taxon>Caulobacterales</taxon>
        <taxon>Caulobacteraceae</taxon>
        <taxon>Asticcacaulis</taxon>
    </lineage>
</organism>
<sequence>MPPGITTENYTDKWNRARVRRIASSDDTVNGEINDVVTVVNSAGIEAPLGSAADPQYVTAGRVKGFTVAPPVTAGAYAAGEVVGGKLTFTAVMGALFSGVIQSIRVNAKTVQSTGLKLYLFRDDPTSSTFTNNEAPVIHANDFAKLIGVFTLGAPDSGMGVHTIWELQNIGRAVAAVTSNLYGVLICTGTPTLGSVSDISVTVNTLTDAG</sequence>
<protein>
    <submittedName>
        <fullName evidence="1">Uncharacterized protein</fullName>
    </submittedName>
</protein>
<evidence type="ECO:0000313" key="1">
    <source>
        <dbReference type="EMBL" id="EGF93108.1"/>
    </source>
</evidence>
<dbReference type="Proteomes" id="UP000006512">
    <property type="component" value="Unassembled WGS sequence"/>
</dbReference>
<dbReference type="HOGENOM" id="CLU_1308034_0_0_5"/>
<gene>
    <name evidence="1" type="ORF">ABI_15480</name>
</gene>
<proteinExistence type="predicted"/>
<dbReference type="RefSeq" id="WP_006272297.1">
    <property type="nucleotide sequence ID" value="NZ_GL883077.1"/>
</dbReference>
<evidence type="ECO:0000313" key="2">
    <source>
        <dbReference type="Proteomes" id="UP000006512"/>
    </source>
</evidence>
<keyword evidence="2" id="KW-1185">Reference proteome</keyword>
<reference evidence="2" key="1">
    <citation type="submission" date="2011-03" db="EMBL/GenBank/DDBJ databases">
        <title>Draft genome sequence of Brevundimonas diminuta.</title>
        <authorList>
            <person name="Brown P.J.B."/>
            <person name="Buechlein A."/>
            <person name="Hemmerich C."/>
            <person name="Brun Y.V."/>
        </authorList>
    </citation>
    <scope>NUCLEOTIDE SEQUENCE [LARGE SCALE GENOMIC DNA]</scope>
    <source>
        <strain evidence="2">C19</strain>
    </source>
</reference>
<dbReference type="EMBL" id="GL883077">
    <property type="protein sequence ID" value="EGF93108.1"/>
    <property type="molecule type" value="Genomic_DNA"/>
</dbReference>
<name>F4QJC5_9CAUL</name>
<accession>F4QJC5</accession>
<dbReference type="AlphaFoldDB" id="F4QJC5"/>
<dbReference type="STRING" id="715226.ABI_15480"/>
<dbReference type="OrthoDB" id="9823782at2"/>